<dbReference type="Proteomes" id="UP000177947">
    <property type="component" value="Unassembled WGS sequence"/>
</dbReference>
<comment type="caution">
    <text evidence="1">The sequence shown here is derived from an EMBL/GenBank/DDBJ whole genome shotgun (WGS) entry which is preliminary data.</text>
</comment>
<dbReference type="AlphaFoldDB" id="A0A1F5C5J1"/>
<accession>A0A1F5C5J1</accession>
<organism evidence="1 2">
    <name type="scientific">Candidatus Azambacteria bacterium RIFCSPLOWO2_01_FULL_37_9</name>
    <dbReference type="NCBI Taxonomy" id="1797297"/>
    <lineage>
        <taxon>Bacteria</taxon>
        <taxon>Candidatus Azamiibacteriota</taxon>
    </lineage>
</organism>
<proteinExistence type="predicted"/>
<sequence length="142" mass="17052">MARKYIMEEFKKTLGHGKEEEHSPEDLRREIVEMIAKIKKENPNDPHLININTENIKEEDREIQKRYEQLLNKGLTLTEEEYNEFFNEFVIYRNKVFKEIEEKKTHSSRLDFVGYLGNKIAGKIYVPCRKNWPNKGERPLKP</sequence>
<name>A0A1F5C5J1_9BACT</name>
<reference evidence="1 2" key="1">
    <citation type="journal article" date="2016" name="Nat. Commun.">
        <title>Thousands of microbial genomes shed light on interconnected biogeochemical processes in an aquifer system.</title>
        <authorList>
            <person name="Anantharaman K."/>
            <person name="Brown C.T."/>
            <person name="Hug L.A."/>
            <person name="Sharon I."/>
            <person name="Castelle C.J."/>
            <person name="Probst A.J."/>
            <person name="Thomas B.C."/>
            <person name="Singh A."/>
            <person name="Wilkins M.J."/>
            <person name="Karaoz U."/>
            <person name="Brodie E.L."/>
            <person name="Williams K.H."/>
            <person name="Hubbard S.S."/>
            <person name="Banfield J.F."/>
        </authorList>
    </citation>
    <scope>NUCLEOTIDE SEQUENCE [LARGE SCALE GENOMIC DNA]</scope>
</reference>
<evidence type="ECO:0000313" key="1">
    <source>
        <dbReference type="EMBL" id="OGD38130.1"/>
    </source>
</evidence>
<evidence type="ECO:0000313" key="2">
    <source>
        <dbReference type="Proteomes" id="UP000177947"/>
    </source>
</evidence>
<protein>
    <submittedName>
        <fullName evidence="1">Uncharacterized protein</fullName>
    </submittedName>
</protein>
<dbReference type="EMBL" id="MEYQ01000053">
    <property type="protein sequence ID" value="OGD38130.1"/>
    <property type="molecule type" value="Genomic_DNA"/>
</dbReference>
<gene>
    <name evidence="1" type="ORF">A2907_00035</name>
</gene>